<dbReference type="InterPro" id="IPR004252">
    <property type="entry name" value="Probable_transposase_24"/>
</dbReference>
<feature type="non-terminal residue" evidence="1">
    <location>
        <position position="1"/>
    </location>
</feature>
<name>A0A7J6WMB4_THATH</name>
<accession>A0A7J6WMB4</accession>
<evidence type="ECO:0000313" key="1">
    <source>
        <dbReference type="EMBL" id="KAF5197252.1"/>
    </source>
</evidence>
<evidence type="ECO:0000313" key="2">
    <source>
        <dbReference type="Proteomes" id="UP000554482"/>
    </source>
</evidence>
<sequence>AKERNVKSDFEVGRAEVYIRAHTKKDKTVQCPEIVEKIQEIENSTPKSNPLCVNDALTQVLGKDRNGHMRGMGAGISITMVKKTSTLLKKNEVLQAENSTTNLKVDMLGKELEKIKEMILKTQVNSPARFNVDLSTPTTPSKRSSQPDHPFLNKQYDLYAVGSALVGSGEVVEVDPQVIVHGTPLGEGSYKILLTDVHDKNAKLFFPKGGCDTLGEVGANGYVAWPVAFLKVAN</sequence>
<organism evidence="1 2">
    <name type="scientific">Thalictrum thalictroides</name>
    <name type="common">Rue-anemone</name>
    <name type="synonym">Anemone thalictroides</name>
    <dbReference type="NCBI Taxonomy" id="46969"/>
    <lineage>
        <taxon>Eukaryota</taxon>
        <taxon>Viridiplantae</taxon>
        <taxon>Streptophyta</taxon>
        <taxon>Embryophyta</taxon>
        <taxon>Tracheophyta</taxon>
        <taxon>Spermatophyta</taxon>
        <taxon>Magnoliopsida</taxon>
        <taxon>Ranunculales</taxon>
        <taxon>Ranunculaceae</taxon>
        <taxon>Thalictroideae</taxon>
        <taxon>Thalictrum</taxon>
    </lineage>
</organism>
<dbReference type="Pfam" id="PF03004">
    <property type="entry name" value="Transposase_24"/>
    <property type="match status" value="1"/>
</dbReference>
<keyword evidence="2" id="KW-1185">Reference proteome</keyword>
<comment type="caution">
    <text evidence="1">The sequence shown here is derived from an EMBL/GenBank/DDBJ whole genome shotgun (WGS) entry which is preliminary data.</text>
</comment>
<dbReference type="PANTHER" id="PTHR33018:SF34">
    <property type="entry name" value="OS02G0472350 PROTEIN"/>
    <property type="match status" value="1"/>
</dbReference>
<evidence type="ECO:0008006" key="3">
    <source>
        <dbReference type="Google" id="ProtNLM"/>
    </source>
</evidence>
<protein>
    <recommendedName>
        <fullName evidence="3">Transposase Tnp1/En/Spm-like domain-containing protein</fullName>
    </recommendedName>
</protein>
<dbReference type="AlphaFoldDB" id="A0A7J6WMB4"/>
<dbReference type="EMBL" id="JABWDY010014884">
    <property type="protein sequence ID" value="KAF5197252.1"/>
    <property type="molecule type" value="Genomic_DNA"/>
</dbReference>
<proteinExistence type="predicted"/>
<dbReference type="PANTHER" id="PTHR33018">
    <property type="entry name" value="OS10G0338966 PROTEIN-RELATED"/>
    <property type="match status" value="1"/>
</dbReference>
<dbReference type="Proteomes" id="UP000554482">
    <property type="component" value="Unassembled WGS sequence"/>
</dbReference>
<gene>
    <name evidence="1" type="ORF">FRX31_013164</name>
</gene>
<reference evidence="1 2" key="1">
    <citation type="submission" date="2020-06" db="EMBL/GenBank/DDBJ databases">
        <title>Transcriptomic and genomic resources for Thalictrum thalictroides and T. hernandezii: Facilitating candidate gene discovery in an emerging model plant lineage.</title>
        <authorList>
            <person name="Arias T."/>
            <person name="Riano-Pachon D.M."/>
            <person name="Di Stilio V.S."/>
        </authorList>
    </citation>
    <scope>NUCLEOTIDE SEQUENCE [LARGE SCALE GENOMIC DNA]</scope>
    <source>
        <strain evidence="2">cv. WT478/WT964</strain>
        <tissue evidence="1">Leaves</tissue>
    </source>
</reference>
<dbReference type="OrthoDB" id="1429008at2759"/>